<feature type="transmembrane region" description="Helical" evidence="3">
    <location>
        <begin position="160"/>
        <end position="182"/>
    </location>
</feature>
<evidence type="ECO:0000256" key="1">
    <source>
        <dbReference type="ARBA" id="ARBA00022729"/>
    </source>
</evidence>
<keyword evidence="3" id="KW-1133">Transmembrane helix</keyword>
<dbReference type="AlphaFoldDB" id="A0AAE1CJN7"/>
<evidence type="ECO:0000313" key="5">
    <source>
        <dbReference type="Proteomes" id="UP001283361"/>
    </source>
</evidence>
<reference evidence="4" key="1">
    <citation type="journal article" date="2023" name="G3 (Bethesda)">
        <title>A reference genome for the long-term kleptoplast-retaining sea slug Elysia crispata morphotype clarki.</title>
        <authorList>
            <person name="Eastman K.E."/>
            <person name="Pendleton A.L."/>
            <person name="Shaikh M.A."/>
            <person name="Suttiyut T."/>
            <person name="Ogas R."/>
            <person name="Tomko P."/>
            <person name="Gavelis G."/>
            <person name="Widhalm J.R."/>
            <person name="Wisecaver J.H."/>
        </authorList>
    </citation>
    <scope>NUCLEOTIDE SEQUENCE</scope>
    <source>
        <strain evidence="4">ECLA1</strain>
    </source>
</reference>
<keyword evidence="3" id="KW-0472">Membrane</keyword>
<dbReference type="GO" id="GO:0030431">
    <property type="term" value="P:sleep"/>
    <property type="evidence" value="ECO:0007669"/>
    <property type="project" value="InterPro"/>
</dbReference>
<gene>
    <name evidence="4" type="ORF">RRG08_022912</name>
</gene>
<dbReference type="InterPro" id="IPR050975">
    <property type="entry name" value="Sleep_regulator"/>
</dbReference>
<keyword evidence="5" id="KW-1185">Reference proteome</keyword>
<accession>A0AAE1CJN7</accession>
<evidence type="ECO:0000256" key="3">
    <source>
        <dbReference type="SAM" id="Phobius"/>
    </source>
</evidence>
<evidence type="ECO:0008006" key="6">
    <source>
        <dbReference type="Google" id="ProtNLM"/>
    </source>
</evidence>
<proteinExistence type="predicted"/>
<feature type="transmembrane region" description="Helical" evidence="3">
    <location>
        <begin position="12"/>
        <end position="32"/>
    </location>
</feature>
<name>A0AAE1CJN7_9GAST</name>
<comment type="caution">
    <text evidence="4">The sequence shown here is derived from an EMBL/GenBank/DDBJ whole genome shotgun (WGS) entry which is preliminary data.</text>
</comment>
<evidence type="ECO:0000256" key="2">
    <source>
        <dbReference type="ARBA" id="ARBA00023180"/>
    </source>
</evidence>
<dbReference type="Pfam" id="PF17064">
    <property type="entry name" value="QVR"/>
    <property type="match status" value="1"/>
</dbReference>
<dbReference type="PANTHER" id="PTHR33562">
    <property type="entry name" value="ATILLA, ISOFORM B-RELATED-RELATED"/>
    <property type="match status" value="1"/>
</dbReference>
<dbReference type="EMBL" id="JAWDGP010007976">
    <property type="protein sequence ID" value="KAK3698351.1"/>
    <property type="molecule type" value="Genomic_DNA"/>
</dbReference>
<keyword evidence="3" id="KW-0812">Transmembrane</keyword>
<keyword evidence="1" id="KW-0732">Signal</keyword>
<keyword evidence="2" id="KW-0325">Glycoprotein</keyword>
<sequence>MRRGASGELGQILTAATMWTLDIRLVILAMIFCLGDALLCYSCDNLSNPACNQYFMAYQFRAITCPIKPNGDKPLCGKQQQPPLLNGWVGVIRSCYYPGDLMDMNETLGCHNHMIVDTNFSAIYCLCDRDLCNGATPARSGLHFRRSSSAWFFPTHALNFLLSTTLACPVFLTGSVFVRFLLEI</sequence>
<dbReference type="InterPro" id="IPR031424">
    <property type="entry name" value="QVR-like"/>
</dbReference>
<protein>
    <recommendedName>
        <fullName evidence="6">Protein sleepless</fullName>
    </recommendedName>
</protein>
<dbReference type="GO" id="GO:0032222">
    <property type="term" value="P:regulation of synaptic transmission, cholinergic"/>
    <property type="evidence" value="ECO:0007669"/>
    <property type="project" value="InterPro"/>
</dbReference>
<dbReference type="Proteomes" id="UP001283361">
    <property type="component" value="Unassembled WGS sequence"/>
</dbReference>
<organism evidence="4 5">
    <name type="scientific">Elysia crispata</name>
    <name type="common">lettuce slug</name>
    <dbReference type="NCBI Taxonomy" id="231223"/>
    <lineage>
        <taxon>Eukaryota</taxon>
        <taxon>Metazoa</taxon>
        <taxon>Spiralia</taxon>
        <taxon>Lophotrochozoa</taxon>
        <taxon>Mollusca</taxon>
        <taxon>Gastropoda</taxon>
        <taxon>Heterobranchia</taxon>
        <taxon>Euthyneura</taxon>
        <taxon>Panpulmonata</taxon>
        <taxon>Sacoglossa</taxon>
        <taxon>Placobranchoidea</taxon>
        <taxon>Plakobranchidae</taxon>
        <taxon>Elysia</taxon>
    </lineage>
</organism>
<evidence type="ECO:0000313" key="4">
    <source>
        <dbReference type="EMBL" id="KAK3698351.1"/>
    </source>
</evidence>